<dbReference type="SMART" id="SM00943">
    <property type="entry name" value="Prim-Pol"/>
    <property type="match status" value="1"/>
</dbReference>
<dbReference type="AlphaFoldDB" id="A0A101TF34"/>
<keyword evidence="3" id="KW-1185">Reference proteome</keyword>
<dbReference type="SUPFAM" id="SSF56747">
    <property type="entry name" value="Prim-pol domain"/>
    <property type="match status" value="1"/>
</dbReference>
<comment type="caution">
    <text evidence="2">The sequence shown here is derived from an EMBL/GenBank/DDBJ whole genome shotgun (WGS) entry which is preliminary data.</text>
</comment>
<dbReference type="CDD" id="cd04859">
    <property type="entry name" value="Prim_Pol"/>
    <property type="match status" value="1"/>
</dbReference>
<dbReference type="Proteomes" id="UP000053429">
    <property type="component" value="Unassembled WGS sequence"/>
</dbReference>
<accession>A0A101TF34</accession>
<dbReference type="RefSeq" id="WP_062725423.1">
    <property type="nucleotide sequence ID" value="NZ_KQ948950.1"/>
</dbReference>
<organism evidence="2 3">
    <name type="scientific">Streptomyces caeruleatus</name>
    <dbReference type="NCBI Taxonomy" id="661399"/>
    <lineage>
        <taxon>Bacteria</taxon>
        <taxon>Bacillati</taxon>
        <taxon>Actinomycetota</taxon>
        <taxon>Actinomycetes</taxon>
        <taxon>Kitasatosporales</taxon>
        <taxon>Streptomycetaceae</taxon>
        <taxon>Streptomyces</taxon>
    </lineage>
</organism>
<reference evidence="2 3" key="1">
    <citation type="submission" date="2015-10" db="EMBL/GenBank/DDBJ databases">
        <title>Draft genome sequence of Streptomyces caeruleatus NRRL B-24802, type strain for the species Streptomyces caeruleatus.</title>
        <authorList>
            <person name="Ruckert C."/>
            <person name="Winkler A."/>
            <person name="Kalinowski J."/>
            <person name="Kampfer P."/>
            <person name="Glaeser S."/>
        </authorList>
    </citation>
    <scope>NUCLEOTIDE SEQUENCE [LARGE SCALE GENOMIC DNA]</scope>
    <source>
        <strain evidence="2 3">NRRL B-24802</strain>
    </source>
</reference>
<evidence type="ECO:0000259" key="1">
    <source>
        <dbReference type="SMART" id="SM00943"/>
    </source>
</evidence>
<sequence length="309" mass="32011">MTHDARSALLSAALQAAAYGWHVHPLRPGGKGSALHGERSCPHTGECAAGHVKWEQRATTDPDRIHAAWGAGPFNVGIATGPSGLVVVDLDMPKDKNGKGSSDAPSGATTFSALCERAGRPWPATYTVRTPSGGMHLYFTAPPCTVLHNTAGTVAPLVDTRAWGGNVVAAGSITPQGAYEVADNAPVAGLPAWLLHVLQTPPARTAAPAPLLIPGQATRRASVALERETATVSNTPEAGGPQGGRNNQLMVSARALGRFVAWGEIARDVVEQAFQAAGETAGLAPGECRATIRSALDWSIRTARPREAV</sequence>
<gene>
    <name evidence="2" type="ORF">AQJ67_43010</name>
</gene>
<dbReference type="InterPro" id="IPR015330">
    <property type="entry name" value="DNA_primase/pol_bifunc_N"/>
</dbReference>
<dbReference type="EMBL" id="LMWY01000068">
    <property type="protein sequence ID" value="KUN91118.1"/>
    <property type="molecule type" value="Genomic_DNA"/>
</dbReference>
<proteinExistence type="predicted"/>
<protein>
    <submittedName>
        <fullName evidence="2">DNA primase</fullName>
    </submittedName>
</protein>
<evidence type="ECO:0000313" key="2">
    <source>
        <dbReference type="EMBL" id="KUN91118.1"/>
    </source>
</evidence>
<dbReference type="Pfam" id="PF09250">
    <property type="entry name" value="Prim-Pol"/>
    <property type="match status" value="1"/>
</dbReference>
<feature type="domain" description="DNA primase/polymerase bifunctional N-terminal" evidence="1">
    <location>
        <begin position="13"/>
        <end position="194"/>
    </location>
</feature>
<dbReference type="STRING" id="661399.AQJ67_43010"/>
<dbReference type="OrthoDB" id="3218228at2"/>
<evidence type="ECO:0000313" key="3">
    <source>
        <dbReference type="Proteomes" id="UP000053429"/>
    </source>
</evidence>
<name>A0A101TF34_9ACTN</name>